<dbReference type="Proteomes" id="UP000321062">
    <property type="component" value="Chromosome"/>
</dbReference>
<proteinExistence type="predicted"/>
<dbReference type="AlphaFoldDB" id="A0A5B9DK78"/>
<dbReference type="KEGG" id="yti:FNA67_03675"/>
<keyword evidence="2" id="KW-1185">Reference proteome</keyword>
<dbReference type="RefSeq" id="WP_082202406.1">
    <property type="nucleotide sequence ID" value="NZ_BMFM01000001.1"/>
</dbReference>
<evidence type="ECO:0000313" key="1">
    <source>
        <dbReference type="EMBL" id="QEE19325.1"/>
    </source>
</evidence>
<evidence type="ECO:0000313" key="2">
    <source>
        <dbReference type="Proteomes" id="UP000321062"/>
    </source>
</evidence>
<dbReference type="Gene3D" id="1.20.58.1690">
    <property type="match status" value="1"/>
</dbReference>
<dbReference type="InterPro" id="IPR038434">
    <property type="entry name" value="YARHG_sf"/>
</dbReference>
<organism evidence="1 2">
    <name type="scientific">Paradevosia tibetensis</name>
    <dbReference type="NCBI Taxonomy" id="1447062"/>
    <lineage>
        <taxon>Bacteria</taxon>
        <taxon>Pseudomonadati</taxon>
        <taxon>Pseudomonadota</taxon>
        <taxon>Alphaproteobacteria</taxon>
        <taxon>Hyphomicrobiales</taxon>
        <taxon>Devosiaceae</taxon>
        <taxon>Paradevosia</taxon>
    </lineage>
</organism>
<sequence length="108" mass="12008">MRIRTLALAFSMLAFAGPALANCYETIGCDDSDAFSKADLRHFSCQVLWDLRNSIYKQNGYCFKTQRAISYFGNDGCYIADQGAVKLNAYERQNVAAIQSVEKAKGCN</sequence>
<dbReference type="OrthoDB" id="7666530at2"/>
<reference evidence="1 2" key="1">
    <citation type="journal article" date="2015" name="Int. J. Syst. Evol. Microbiol.">
        <title>Youhaiella tibetensis gen. nov., sp. nov., isolated from subsurface sediment.</title>
        <authorList>
            <person name="Wang Y.X."/>
            <person name="Huang F.Q."/>
            <person name="Nogi Y."/>
            <person name="Pang S.J."/>
            <person name="Wang P.K."/>
            <person name="Lv J."/>
        </authorList>
    </citation>
    <scope>NUCLEOTIDE SEQUENCE [LARGE SCALE GENOMIC DNA]</scope>
    <source>
        <strain evidence="2">fig4</strain>
    </source>
</reference>
<dbReference type="SMART" id="SM01324">
    <property type="entry name" value="YARHG"/>
    <property type="match status" value="1"/>
</dbReference>
<accession>A0A5B9DK78</accession>
<name>A0A5B9DK78_9HYPH</name>
<dbReference type="Pfam" id="PF13308">
    <property type="entry name" value="YARHG"/>
    <property type="match status" value="1"/>
</dbReference>
<dbReference type="EMBL" id="CP041690">
    <property type="protein sequence ID" value="QEE19325.1"/>
    <property type="molecule type" value="Genomic_DNA"/>
</dbReference>
<gene>
    <name evidence="1" type="ORF">FNA67_03675</name>
</gene>
<protein>
    <submittedName>
        <fullName evidence="1">YARHG domain-containing protein</fullName>
    </submittedName>
</protein>
<dbReference type="InterPro" id="IPR025582">
    <property type="entry name" value="YARHG_dom"/>
</dbReference>